<evidence type="ECO:0000256" key="11">
    <source>
        <dbReference type="RuleBase" id="RU364063"/>
    </source>
</evidence>
<protein>
    <recommendedName>
        <fullName evidence="11">DNA polymerase III subunit gamma/tau</fullName>
        <ecNumber evidence="11">2.7.7.7</ecNumber>
    </recommendedName>
</protein>
<keyword evidence="4 11" id="KW-0235">DNA replication</keyword>
<comment type="similarity">
    <text evidence="1 11">Belongs to the DnaX/STICHEL family.</text>
</comment>
<feature type="region of interest" description="Disordered" evidence="12">
    <location>
        <begin position="687"/>
        <end position="715"/>
    </location>
</feature>
<dbReference type="InterPro" id="IPR012763">
    <property type="entry name" value="DNA_pol_III_sug/sutau_N"/>
</dbReference>
<evidence type="ECO:0000256" key="12">
    <source>
        <dbReference type="SAM" id="MobiDB-lite"/>
    </source>
</evidence>
<gene>
    <name evidence="11" type="primary">dnaX</name>
    <name evidence="14" type="ordered locus">Psta_2525</name>
</gene>
<keyword evidence="3 11" id="KW-0548">Nucleotidyltransferase</keyword>
<dbReference type="InterPro" id="IPR022754">
    <property type="entry name" value="DNA_pol_III_gamma-3"/>
</dbReference>
<evidence type="ECO:0000313" key="15">
    <source>
        <dbReference type="Proteomes" id="UP000001887"/>
    </source>
</evidence>
<feature type="region of interest" description="Disordered" evidence="12">
    <location>
        <begin position="431"/>
        <end position="525"/>
    </location>
</feature>
<dbReference type="SMART" id="SM00382">
    <property type="entry name" value="AAA"/>
    <property type="match status" value="1"/>
</dbReference>
<evidence type="ECO:0000256" key="3">
    <source>
        <dbReference type="ARBA" id="ARBA00022695"/>
    </source>
</evidence>
<comment type="function">
    <text evidence="11">DNA polymerase III is a complex, multichain enzyme responsible for most of the replicative synthesis in bacteria. This DNA polymerase also exhibits 3' to 5' exonuclease activity.</text>
</comment>
<dbReference type="GO" id="GO:0046872">
    <property type="term" value="F:metal ion binding"/>
    <property type="evidence" value="ECO:0007669"/>
    <property type="project" value="UniProtKB-KW"/>
</dbReference>
<dbReference type="HOGENOM" id="CLU_006229_0_7_0"/>
<feature type="compositionally biased region" description="Low complexity" evidence="12">
    <location>
        <begin position="504"/>
        <end position="516"/>
    </location>
</feature>
<evidence type="ECO:0000256" key="1">
    <source>
        <dbReference type="ARBA" id="ARBA00006360"/>
    </source>
</evidence>
<keyword evidence="2 11" id="KW-0808">Transferase</keyword>
<dbReference type="EC" id="2.7.7.7" evidence="11"/>
<dbReference type="Proteomes" id="UP000001887">
    <property type="component" value="Chromosome"/>
</dbReference>
<dbReference type="InterPro" id="IPR050238">
    <property type="entry name" value="DNA_Rep/Repair_Clamp_Loader"/>
</dbReference>
<organism evidence="14 15">
    <name type="scientific">Pirellula staleyi (strain ATCC 27377 / DSM 6068 / ICPB 4128)</name>
    <name type="common">Pirella staleyi</name>
    <dbReference type="NCBI Taxonomy" id="530564"/>
    <lineage>
        <taxon>Bacteria</taxon>
        <taxon>Pseudomonadati</taxon>
        <taxon>Planctomycetota</taxon>
        <taxon>Planctomycetia</taxon>
        <taxon>Pirellulales</taxon>
        <taxon>Pirellulaceae</taxon>
        <taxon>Pirellula</taxon>
    </lineage>
</organism>
<evidence type="ECO:0000313" key="14">
    <source>
        <dbReference type="EMBL" id="ADB17194.1"/>
    </source>
</evidence>
<dbReference type="Pfam" id="PF12169">
    <property type="entry name" value="DNA_pol3_gamma3"/>
    <property type="match status" value="1"/>
</dbReference>
<dbReference type="InterPro" id="IPR003593">
    <property type="entry name" value="AAA+_ATPase"/>
</dbReference>
<evidence type="ECO:0000256" key="2">
    <source>
        <dbReference type="ARBA" id="ARBA00022679"/>
    </source>
</evidence>
<evidence type="ECO:0000256" key="8">
    <source>
        <dbReference type="ARBA" id="ARBA00022840"/>
    </source>
</evidence>
<dbReference type="CDD" id="cd18137">
    <property type="entry name" value="HLD_clamp_pol_III_gamma_tau"/>
    <property type="match status" value="1"/>
</dbReference>
<dbReference type="SUPFAM" id="SSF52540">
    <property type="entry name" value="P-loop containing nucleoside triphosphate hydrolases"/>
    <property type="match status" value="1"/>
</dbReference>
<accession>D2R5L2</accession>
<evidence type="ECO:0000259" key="13">
    <source>
        <dbReference type="SMART" id="SM00382"/>
    </source>
</evidence>
<dbReference type="AlphaFoldDB" id="D2R5L2"/>
<dbReference type="InterPro" id="IPR008921">
    <property type="entry name" value="DNA_pol3_clamp-load_cplx_C"/>
</dbReference>
<evidence type="ECO:0000256" key="7">
    <source>
        <dbReference type="ARBA" id="ARBA00022833"/>
    </source>
</evidence>
<feature type="compositionally biased region" description="Polar residues" evidence="12">
    <location>
        <begin position="22"/>
        <end position="34"/>
    </location>
</feature>
<evidence type="ECO:0000256" key="9">
    <source>
        <dbReference type="ARBA" id="ARBA00022932"/>
    </source>
</evidence>
<reference evidence="14 15" key="1">
    <citation type="journal article" date="2009" name="Stand. Genomic Sci.">
        <title>Complete genome sequence of Pirellula staleyi type strain (ATCC 27377).</title>
        <authorList>
            <person name="Clum A."/>
            <person name="Tindall B.J."/>
            <person name="Sikorski J."/>
            <person name="Ivanova N."/>
            <person name="Mavrommatis K."/>
            <person name="Lucas S."/>
            <person name="Glavina del Rio T."/>
            <person name="Nolan M."/>
            <person name="Chen F."/>
            <person name="Tice H."/>
            <person name="Pitluck S."/>
            <person name="Cheng J.F."/>
            <person name="Chertkov O."/>
            <person name="Brettin T."/>
            <person name="Han C."/>
            <person name="Detter J.C."/>
            <person name="Kuske C."/>
            <person name="Bruce D."/>
            <person name="Goodwin L."/>
            <person name="Ovchinikova G."/>
            <person name="Pati A."/>
            <person name="Mikhailova N."/>
            <person name="Chen A."/>
            <person name="Palaniappan K."/>
            <person name="Land M."/>
            <person name="Hauser L."/>
            <person name="Chang Y.J."/>
            <person name="Jeffries C.D."/>
            <person name="Chain P."/>
            <person name="Rohde M."/>
            <person name="Goker M."/>
            <person name="Bristow J."/>
            <person name="Eisen J.A."/>
            <person name="Markowitz V."/>
            <person name="Hugenholtz P."/>
            <person name="Kyrpides N.C."/>
            <person name="Klenk H.P."/>
            <person name="Lapidus A."/>
        </authorList>
    </citation>
    <scope>NUCLEOTIDE SEQUENCE [LARGE SCALE GENOMIC DNA]</scope>
    <source>
        <strain evidence="15">ATCC 27377 / DSM 6068 / ICPB 4128</strain>
    </source>
</reference>
<dbReference type="GO" id="GO:0006261">
    <property type="term" value="P:DNA-templated DNA replication"/>
    <property type="evidence" value="ECO:0007669"/>
    <property type="project" value="TreeGrafter"/>
</dbReference>
<dbReference type="NCBIfam" id="TIGR02397">
    <property type="entry name" value="dnaX_nterm"/>
    <property type="match status" value="1"/>
</dbReference>
<keyword evidence="7" id="KW-0862">Zinc</keyword>
<name>D2R5L2_PIRSD</name>
<dbReference type="GO" id="GO:0003677">
    <property type="term" value="F:DNA binding"/>
    <property type="evidence" value="ECO:0007669"/>
    <property type="project" value="InterPro"/>
</dbReference>
<comment type="catalytic activity">
    <reaction evidence="10 11">
        <text>DNA(n) + a 2'-deoxyribonucleoside 5'-triphosphate = DNA(n+1) + diphosphate</text>
        <dbReference type="Rhea" id="RHEA:22508"/>
        <dbReference type="Rhea" id="RHEA-COMP:17339"/>
        <dbReference type="Rhea" id="RHEA-COMP:17340"/>
        <dbReference type="ChEBI" id="CHEBI:33019"/>
        <dbReference type="ChEBI" id="CHEBI:61560"/>
        <dbReference type="ChEBI" id="CHEBI:173112"/>
        <dbReference type="EC" id="2.7.7.7"/>
    </reaction>
</comment>
<dbReference type="GO" id="GO:0005524">
    <property type="term" value="F:ATP binding"/>
    <property type="evidence" value="ECO:0007669"/>
    <property type="project" value="UniProtKB-KW"/>
</dbReference>
<feature type="region of interest" description="Disordered" evidence="12">
    <location>
        <begin position="1"/>
        <end position="37"/>
    </location>
</feature>
<dbReference type="NCBIfam" id="NF004046">
    <property type="entry name" value="PRK05563.1"/>
    <property type="match status" value="1"/>
</dbReference>
<sequence length="715" mass="75353">MSAWPTDPPSDDPQGADGSLGSGTADSGNIDSGSTGAGSDRYMVVARRYRPQDFTQLVGQAQVSQALGNAINTGRVGHAYLFTGARGVGKTSTARIFSKALNCVNGPTTQPCGVCDICRGVASGDDVDVIEIDGASNRGIDEIRQLRSGVNIRPSRARFKIYIIDEVHMLTTPAFNALLKTLEEPPEHVKFIFCTTEADKIPITVLSRCQRFDFAPLPSQAILDRLAAIAQNEHVEAEPEALAILARRAAGSMRDSQSLLEQLLSYGGKQITVDDVHRALGTAKSSRIATLMAAVATRDAAGALCEIDAAAGEGVDLGQLAEQLLGYLRDAMVLSVGASSDMLLHVALSDEPAVRTLATNWGTETLLAAVQIVDQSLTRLRQSTHGRTLVEVAVVRLCSLGQLDMLADLVAQLKSGAPLPAIPAGTAAAPRAALPPTSLPAAAPSGPPAQKKTAELAPPPPSLAPPAPVAAVSRPTPPVAPPVTRAAEAPRAVEPIRPAPPPRATAAPTTPARSSSYVDDGEIYEGPSASDLAELATISGSRTSVAPAPVETVRPAPSRLEDASDLWQQVLSTVPEMLAEFASKATQTAISAPDRLVVRFPKAYTQAKEYCDRPEKRRDLERAIDQAAGRKLRLELELTADSVVAGPIPSAPQQPRMSRRQRMIDVHRKPIIRQAIEIFGAEVIGVTEPPEQPESDETAAEPTIAAAVDPAESDV</sequence>
<keyword evidence="5" id="KW-0479">Metal-binding</keyword>
<dbReference type="PANTHER" id="PTHR11669:SF0">
    <property type="entry name" value="PROTEIN STICHEL-LIKE 2"/>
    <property type="match status" value="1"/>
</dbReference>
<evidence type="ECO:0000256" key="6">
    <source>
        <dbReference type="ARBA" id="ARBA00022741"/>
    </source>
</evidence>
<proteinExistence type="inferred from homology"/>
<evidence type="ECO:0000256" key="10">
    <source>
        <dbReference type="ARBA" id="ARBA00049244"/>
    </source>
</evidence>
<feature type="domain" description="AAA+ ATPase" evidence="13">
    <location>
        <begin position="76"/>
        <end position="219"/>
    </location>
</feature>
<dbReference type="STRING" id="530564.Psta_2525"/>
<comment type="subunit">
    <text evidence="11">DNA polymerase III contains a core (composed of alpha, epsilon and theta chains) that associates with a tau subunit. This core dimerizes to form the POLIII' complex. PolIII' associates with the gamma complex (composed of gamma, delta, delta', psi and chi chains) and with the beta chain to form the complete DNA polymerase III complex.</text>
</comment>
<dbReference type="FunFam" id="3.40.50.300:FF:000014">
    <property type="entry name" value="DNA polymerase III subunit gamma/tau"/>
    <property type="match status" value="1"/>
</dbReference>
<dbReference type="PANTHER" id="PTHR11669">
    <property type="entry name" value="REPLICATION FACTOR C / DNA POLYMERASE III GAMMA-TAU SUBUNIT"/>
    <property type="match status" value="1"/>
</dbReference>
<evidence type="ECO:0000256" key="4">
    <source>
        <dbReference type="ARBA" id="ARBA00022705"/>
    </source>
</evidence>
<dbReference type="Pfam" id="PF13177">
    <property type="entry name" value="DNA_pol3_delta2"/>
    <property type="match status" value="1"/>
</dbReference>
<dbReference type="SUPFAM" id="SSF48019">
    <property type="entry name" value="post-AAA+ oligomerization domain-like"/>
    <property type="match status" value="1"/>
</dbReference>
<dbReference type="FunFam" id="1.10.8.60:FF:000013">
    <property type="entry name" value="DNA polymerase III subunit gamma/tau"/>
    <property type="match status" value="1"/>
</dbReference>
<dbReference type="Gene3D" id="1.10.8.60">
    <property type="match status" value="1"/>
</dbReference>
<keyword evidence="15" id="KW-1185">Reference proteome</keyword>
<keyword evidence="6 11" id="KW-0547">Nucleotide-binding</keyword>
<dbReference type="GO" id="GO:0003887">
    <property type="term" value="F:DNA-directed DNA polymerase activity"/>
    <property type="evidence" value="ECO:0007669"/>
    <property type="project" value="UniProtKB-KW"/>
</dbReference>
<dbReference type="EMBL" id="CP001848">
    <property type="protein sequence ID" value="ADB17194.1"/>
    <property type="molecule type" value="Genomic_DNA"/>
</dbReference>
<evidence type="ECO:0000256" key="5">
    <source>
        <dbReference type="ARBA" id="ARBA00022723"/>
    </source>
</evidence>
<dbReference type="Gene3D" id="3.40.50.300">
    <property type="entry name" value="P-loop containing nucleotide triphosphate hydrolases"/>
    <property type="match status" value="1"/>
</dbReference>
<dbReference type="KEGG" id="psl:Psta_2525"/>
<dbReference type="Pfam" id="PF22608">
    <property type="entry name" value="DNAX_ATPase_lid"/>
    <property type="match status" value="1"/>
</dbReference>
<feature type="compositionally biased region" description="Pro residues" evidence="12">
    <location>
        <begin position="457"/>
        <end position="468"/>
    </location>
</feature>
<dbReference type="eggNOG" id="COG2812">
    <property type="taxonomic scope" value="Bacteria"/>
</dbReference>
<dbReference type="InterPro" id="IPR045085">
    <property type="entry name" value="HLD_clamp_pol_III_gamma_tau"/>
</dbReference>
<dbReference type="CDD" id="cd00009">
    <property type="entry name" value="AAA"/>
    <property type="match status" value="1"/>
</dbReference>
<keyword evidence="8 11" id="KW-0067">ATP-binding</keyword>
<feature type="compositionally biased region" description="Low complexity" evidence="12">
    <location>
        <begin position="431"/>
        <end position="444"/>
    </location>
</feature>
<keyword evidence="9 11" id="KW-0239">DNA-directed DNA polymerase</keyword>
<dbReference type="InterPro" id="IPR027417">
    <property type="entry name" value="P-loop_NTPase"/>
</dbReference>
<dbReference type="Gene3D" id="1.20.272.10">
    <property type="match status" value="1"/>
</dbReference>
<feature type="compositionally biased region" description="Low complexity" evidence="12">
    <location>
        <begin position="482"/>
        <end position="496"/>
    </location>
</feature>
<dbReference type="GO" id="GO:0009360">
    <property type="term" value="C:DNA polymerase III complex"/>
    <property type="evidence" value="ECO:0007669"/>
    <property type="project" value="InterPro"/>
</dbReference>